<feature type="region of interest" description="Sigma-70 factor domain-3" evidence="6">
    <location>
        <begin position="219"/>
        <end position="295"/>
    </location>
</feature>
<comment type="caution">
    <text evidence="6">Lacks conserved residue(s) required for the propagation of feature annotation.</text>
</comment>
<dbReference type="InterPro" id="IPR013325">
    <property type="entry name" value="RNA_pol_sigma_r2"/>
</dbReference>
<dbReference type="SUPFAM" id="SSF88946">
    <property type="entry name" value="Sigma2 domain of RNA polymerase sigma factors"/>
    <property type="match status" value="1"/>
</dbReference>
<keyword evidence="2 6" id="KW-0805">Transcription regulation</keyword>
<dbReference type="PRINTS" id="PR00046">
    <property type="entry name" value="SIGMA70FCT"/>
</dbReference>
<dbReference type="InterPro" id="IPR028630">
    <property type="entry name" value="Sigma70_RpoD"/>
</dbReference>
<dbReference type="InterPro" id="IPR000943">
    <property type="entry name" value="RNA_pol_sigma70"/>
</dbReference>
<dbReference type="PANTHER" id="PTHR30603">
    <property type="entry name" value="RNA POLYMERASE SIGMA FACTOR RPO"/>
    <property type="match status" value="1"/>
</dbReference>
<evidence type="ECO:0000259" key="8">
    <source>
        <dbReference type="PROSITE" id="PS00715"/>
    </source>
</evidence>
<evidence type="ECO:0000256" key="2">
    <source>
        <dbReference type="ARBA" id="ARBA00023015"/>
    </source>
</evidence>
<dbReference type="InterPro" id="IPR007630">
    <property type="entry name" value="RNA_pol_sigma70_r4"/>
</dbReference>
<dbReference type="Gene3D" id="1.10.10.10">
    <property type="entry name" value="Winged helix-like DNA-binding domain superfamily/Winged helix DNA-binding domain"/>
    <property type="match status" value="2"/>
</dbReference>
<organism evidence="10 11">
    <name type="scientific">Granulicatella seriolae</name>
    <dbReference type="NCBI Taxonomy" id="2967226"/>
    <lineage>
        <taxon>Bacteria</taxon>
        <taxon>Bacillati</taxon>
        <taxon>Bacillota</taxon>
        <taxon>Bacilli</taxon>
        <taxon>Lactobacillales</taxon>
        <taxon>Carnobacteriaceae</taxon>
        <taxon>Granulicatella</taxon>
    </lineage>
</organism>
<evidence type="ECO:0000256" key="4">
    <source>
        <dbReference type="ARBA" id="ARBA00023125"/>
    </source>
</evidence>
<dbReference type="Gene3D" id="1.10.601.10">
    <property type="entry name" value="RNA Polymerase Primary Sigma Factor"/>
    <property type="match status" value="2"/>
</dbReference>
<gene>
    <name evidence="10" type="primary">rpoD</name>
    <name evidence="6" type="synonym">sigA</name>
    <name evidence="10" type="ORF">NPA36_04985</name>
</gene>
<dbReference type="RefSeq" id="WP_256945007.1">
    <property type="nucleotide sequence ID" value="NZ_JANHNZ010000003.1"/>
</dbReference>
<reference evidence="10" key="2">
    <citation type="journal article" date="2023" name="Curr. Microbiol.">
        <title>Granulicatella seriolae sp. nov., a Novel Facultative Anaerobe Isolated from Yellowtail Marine Fish.</title>
        <authorList>
            <person name="Lee M."/>
            <person name="Choi Y.J."/>
            <person name="Farooq A."/>
            <person name="Jeong J.B."/>
            <person name="Jung M.Y."/>
        </authorList>
    </citation>
    <scope>NUCLEOTIDE SEQUENCE</scope>
    <source>
        <strain evidence="10">S8</strain>
    </source>
</reference>
<evidence type="ECO:0000256" key="5">
    <source>
        <dbReference type="ARBA" id="ARBA00023163"/>
    </source>
</evidence>
<evidence type="ECO:0000256" key="7">
    <source>
        <dbReference type="SAM" id="MobiDB-lite"/>
    </source>
</evidence>
<dbReference type="HAMAP" id="MF_00963">
    <property type="entry name" value="Sigma70_RpoD_SigA"/>
    <property type="match status" value="1"/>
</dbReference>
<dbReference type="NCBIfam" id="NF006666">
    <property type="entry name" value="PRK09210.1"/>
    <property type="match status" value="1"/>
</dbReference>
<dbReference type="InterPro" id="IPR012760">
    <property type="entry name" value="RNA_pol_sigma_RpoD_C"/>
</dbReference>
<keyword evidence="1 6" id="KW-0963">Cytoplasm</keyword>
<dbReference type="Pfam" id="PF00140">
    <property type="entry name" value="Sigma70_r1_2"/>
    <property type="match status" value="1"/>
</dbReference>
<evidence type="ECO:0000256" key="3">
    <source>
        <dbReference type="ARBA" id="ARBA00023082"/>
    </source>
</evidence>
<protein>
    <recommendedName>
        <fullName evidence="6">RNA polymerase sigma factor SigA</fullName>
    </recommendedName>
</protein>
<dbReference type="Proteomes" id="UP001059480">
    <property type="component" value="Unassembled WGS sequence"/>
</dbReference>
<name>A0ABT1WN37_9LACT</name>
<feature type="domain" description="RNA polymerase sigma-70" evidence="8">
    <location>
        <begin position="164"/>
        <end position="177"/>
    </location>
</feature>
<proteinExistence type="inferred from homology"/>
<dbReference type="SUPFAM" id="SSF88659">
    <property type="entry name" value="Sigma3 and sigma4 domains of RNA polymerase sigma factors"/>
    <property type="match status" value="2"/>
</dbReference>
<evidence type="ECO:0000313" key="10">
    <source>
        <dbReference type="EMBL" id="MCQ9209901.1"/>
    </source>
</evidence>
<evidence type="ECO:0000256" key="6">
    <source>
        <dbReference type="HAMAP-Rule" id="MF_00963"/>
    </source>
</evidence>
<dbReference type="InterPro" id="IPR009042">
    <property type="entry name" value="RNA_pol_sigma70_r1_2"/>
</dbReference>
<dbReference type="NCBIfam" id="TIGR02393">
    <property type="entry name" value="RpoD_Cterm"/>
    <property type="match status" value="1"/>
</dbReference>
<comment type="caution">
    <text evidence="10">The sequence shown here is derived from an EMBL/GenBank/DDBJ whole genome shotgun (WGS) entry which is preliminary data.</text>
</comment>
<keyword evidence="4 6" id="KW-0238">DNA-binding</keyword>
<keyword evidence="3 6" id="KW-0731">Sigma factor</keyword>
<dbReference type="InterPro" id="IPR036388">
    <property type="entry name" value="WH-like_DNA-bd_sf"/>
</dbReference>
<dbReference type="Pfam" id="PF04539">
    <property type="entry name" value="Sigma70_r3"/>
    <property type="match status" value="1"/>
</dbReference>
<reference evidence="10" key="1">
    <citation type="submission" date="2022-07" db="EMBL/GenBank/DDBJ databases">
        <authorList>
            <person name="Jung M.-Y."/>
            <person name="Lee M."/>
        </authorList>
    </citation>
    <scope>NUCLEOTIDE SEQUENCE</scope>
    <source>
        <strain evidence="10">S8</strain>
    </source>
</reference>
<dbReference type="InterPro" id="IPR013324">
    <property type="entry name" value="RNA_pol_sigma_r3/r4-like"/>
</dbReference>
<reference evidence="10" key="3">
    <citation type="journal article" date="2023" name="Microbiol. Resour. Announc.">
        <title>Draft Genome Sequence of Granulicatella sp. Strain S8, Isolated from a Marine Fish, Seriola quinqueradiata.</title>
        <authorList>
            <person name="Lee M."/>
            <person name="Farooq A."/>
            <person name="Jeong J.B."/>
            <person name="Jung M.Y."/>
        </authorList>
    </citation>
    <scope>NUCLEOTIDE SEQUENCE</scope>
    <source>
        <strain evidence="10">S8</strain>
    </source>
</reference>
<sequence>MANIKNEKGQTLKDATNALLAERKLFGQILYDDLTNQIAVPFELDAEGMDKLIGKFEDAGVSVVDADGGPTKQQLKGEANDKGETEEKVDDTSVPSNVKINDSVRMYLKEIGRVPLLSADEEIAIALRIQEGDLEAKQELAEANLRLVVSIAKRYVGRGMQFLDLIQEGNMGLMKAVEKFDHTKGFKFSTYATWWIRQAITRAIADQARTIRIPVHMVETINKLVRVQRQLLQDLGREPTPEEIGAEMDLPTEKVREILKIAQEPVSLETPIGEEDDSHLGDFIEDDNATSPADHTAYALLKEQLDEVLEQLTDREENVLRLRFGLDKNGEIRTLEQVGQVFGVTRERIRQIEAKALRKLRHPSRSKQLKDFLD</sequence>
<dbReference type="Pfam" id="PF04542">
    <property type="entry name" value="Sigma70_r2"/>
    <property type="match status" value="1"/>
</dbReference>
<feature type="domain" description="RNA polymerase sigma-70" evidence="9">
    <location>
        <begin position="334"/>
        <end position="360"/>
    </location>
</feature>
<dbReference type="PROSITE" id="PS00715">
    <property type="entry name" value="SIGMA70_1"/>
    <property type="match status" value="1"/>
</dbReference>
<dbReference type="NCBIfam" id="TIGR02937">
    <property type="entry name" value="sigma70-ECF"/>
    <property type="match status" value="1"/>
</dbReference>
<dbReference type="EMBL" id="JANHNZ010000003">
    <property type="protein sequence ID" value="MCQ9209901.1"/>
    <property type="molecule type" value="Genomic_DNA"/>
</dbReference>
<dbReference type="InterPro" id="IPR007624">
    <property type="entry name" value="RNA_pol_sigma70_r3"/>
</dbReference>
<feature type="DNA-binding region" description="H-T-H motif" evidence="6">
    <location>
        <begin position="335"/>
        <end position="354"/>
    </location>
</feature>
<dbReference type="PANTHER" id="PTHR30603:SF60">
    <property type="entry name" value="RNA POLYMERASE SIGMA FACTOR RPOD"/>
    <property type="match status" value="1"/>
</dbReference>
<comment type="similarity">
    <text evidence="6">Belongs to the sigma-70 factor family. RpoD/SigA subfamily.</text>
</comment>
<feature type="short sequence motif" description="Interaction with polymerase core subunit RpoC" evidence="6">
    <location>
        <begin position="164"/>
        <end position="167"/>
    </location>
</feature>
<dbReference type="InterPro" id="IPR050239">
    <property type="entry name" value="Sigma-70_RNA_pol_init_factors"/>
</dbReference>
<evidence type="ECO:0000313" key="11">
    <source>
        <dbReference type="Proteomes" id="UP001059480"/>
    </source>
</evidence>
<feature type="region of interest" description="Disordered" evidence="7">
    <location>
        <begin position="64"/>
        <end position="95"/>
    </location>
</feature>
<dbReference type="InterPro" id="IPR007127">
    <property type="entry name" value="RNA_pol_sigma_70_r1_1"/>
</dbReference>
<comment type="subcellular location">
    <subcellularLocation>
        <location evidence="6">Cytoplasm</location>
    </subcellularLocation>
</comment>
<comment type="subunit">
    <text evidence="6">Interacts transiently with the RNA polymerase catalytic core.</text>
</comment>
<keyword evidence="5 6" id="KW-0804">Transcription</keyword>
<evidence type="ECO:0000259" key="9">
    <source>
        <dbReference type="PROSITE" id="PS00716"/>
    </source>
</evidence>
<dbReference type="InterPro" id="IPR007627">
    <property type="entry name" value="RNA_pol_sigma70_r2"/>
</dbReference>
<accession>A0ABT1WN37</accession>
<dbReference type="Pfam" id="PF04545">
    <property type="entry name" value="Sigma70_r4"/>
    <property type="match status" value="1"/>
</dbReference>
<comment type="function">
    <text evidence="6">Sigma factors are initiation factors that promote the attachment of RNA polymerase to specific initiation sites and are then released. This sigma factor is the primary sigma factor during exponential growth.</text>
</comment>
<keyword evidence="11" id="KW-1185">Reference proteome</keyword>
<feature type="region of interest" description="Sigma-70 factor domain-2" evidence="6">
    <location>
        <begin position="140"/>
        <end position="210"/>
    </location>
</feature>
<dbReference type="CDD" id="cd06171">
    <property type="entry name" value="Sigma70_r4"/>
    <property type="match status" value="1"/>
</dbReference>
<dbReference type="PROSITE" id="PS00716">
    <property type="entry name" value="SIGMA70_2"/>
    <property type="match status" value="1"/>
</dbReference>
<dbReference type="InterPro" id="IPR014284">
    <property type="entry name" value="RNA_pol_sigma-70_dom"/>
</dbReference>
<dbReference type="Pfam" id="PF03979">
    <property type="entry name" value="Sigma70_r1_1"/>
    <property type="match status" value="1"/>
</dbReference>
<evidence type="ECO:0000256" key="1">
    <source>
        <dbReference type="ARBA" id="ARBA00022490"/>
    </source>
</evidence>